<keyword evidence="2" id="KW-1185">Reference proteome</keyword>
<reference evidence="2" key="1">
    <citation type="submission" date="2019-08" db="EMBL/GenBank/DDBJ databases">
        <title>Limnoglobus roseus gen. nov., sp. nov., a novel freshwater planctomycete with a giant genome from the family Gemmataceae.</title>
        <authorList>
            <person name="Kulichevskaya I.S."/>
            <person name="Naumoff D.G."/>
            <person name="Miroshnikov K."/>
            <person name="Ivanova A."/>
            <person name="Philippov D.A."/>
            <person name="Hakobyan A."/>
            <person name="Rijpstra I.C."/>
            <person name="Sinninghe Damste J.S."/>
            <person name="Liesack W."/>
            <person name="Dedysh S.N."/>
        </authorList>
    </citation>
    <scope>NUCLEOTIDE SEQUENCE [LARGE SCALE GENOMIC DNA]</scope>
    <source>
        <strain evidence="2">PX52</strain>
    </source>
</reference>
<protein>
    <submittedName>
        <fullName evidence="1">Uncharacterized protein</fullName>
    </submittedName>
</protein>
<gene>
    <name evidence="1" type="ORF">PX52LOC_00431</name>
</gene>
<organism evidence="1 2">
    <name type="scientific">Limnoglobus roseus</name>
    <dbReference type="NCBI Taxonomy" id="2598579"/>
    <lineage>
        <taxon>Bacteria</taxon>
        <taxon>Pseudomonadati</taxon>
        <taxon>Planctomycetota</taxon>
        <taxon>Planctomycetia</taxon>
        <taxon>Gemmatales</taxon>
        <taxon>Gemmataceae</taxon>
        <taxon>Limnoglobus</taxon>
    </lineage>
</organism>
<dbReference type="AlphaFoldDB" id="A0A5C1A5F0"/>
<dbReference type="KEGG" id="lrs:PX52LOC_00431"/>
<dbReference type="Proteomes" id="UP000324974">
    <property type="component" value="Chromosome"/>
</dbReference>
<proteinExistence type="predicted"/>
<name>A0A5C1A5F0_9BACT</name>
<evidence type="ECO:0000313" key="1">
    <source>
        <dbReference type="EMBL" id="QEL13573.1"/>
    </source>
</evidence>
<evidence type="ECO:0000313" key="2">
    <source>
        <dbReference type="Proteomes" id="UP000324974"/>
    </source>
</evidence>
<dbReference type="EMBL" id="CP042425">
    <property type="protein sequence ID" value="QEL13573.1"/>
    <property type="molecule type" value="Genomic_DNA"/>
</dbReference>
<sequence>MLGTGHGKPCPVFFRTHYRPSTPQTSHISFCESGGRRILSMPAIAVPELDFSPGQVLCLHIPHGFHLQEAAIEQGILRASQHANKSVLICRPATGRRGLREFIRRQRTVEWLARAGDISKADAAQVIDEFGVTVREIMCHNAGTPRCFLGIAAAICRKPDVLLYSSAGLDPLGRVAVHHYVAANGQNLCAVHLSGASAFGDGTPAPRVCPPRARCIELQPG</sequence>
<accession>A0A5C1A5F0</accession>